<feature type="compositionally biased region" description="Low complexity" evidence="2">
    <location>
        <begin position="297"/>
        <end position="310"/>
    </location>
</feature>
<evidence type="ECO:0000256" key="1">
    <source>
        <dbReference type="ARBA" id="ARBA00022801"/>
    </source>
</evidence>
<feature type="region of interest" description="Disordered" evidence="2">
    <location>
        <begin position="297"/>
        <end position="334"/>
    </location>
</feature>
<dbReference type="CDD" id="cd05829">
    <property type="entry name" value="Sortase_F"/>
    <property type="match status" value="1"/>
</dbReference>
<sequence>MTPSPPAPTAQSSTATTRTVSRALLLPAAAVALGGLLIHHSITPPADPKPPTPSAAAINPAAGPPPAALPPALPPTQPAPRTTAPSVLETLRRSAPKRIIIPQIGVDAPFTKLSLDASGHLNPPPVTNRNLVGWYKNGVAPGERGTALVVGHVDTKTGAAVFVFLRLLKPGNSVTITRADGSTARFQVDSVETFSKAHFPDKRVYANAPTPQLRLITCGGDYDHAAHEYLSNTVVFAHLVTLTPPRHTTAPATPAPPATPTTPSAPVAPALPAAPTLPTVPLAPSVLAALGAPIAPAARPTSRPRPSLPAVVPQHHSGDPASGPVRAAHPAPRH</sequence>
<dbReference type="NCBIfam" id="NF033748">
    <property type="entry name" value="class_F_sortase"/>
    <property type="match status" value="1"/>
</dbReference>
<keyword evidence="1" id="KW-0378">Hydrolase</keyword>
<feature type="compositionally biased region" description="Pro residues" evidence="2">
    <location>
        <begin position="62"/>
        <end position="78"/>
    </location>
</feature>
<protein>
    <recommendedName>
        <fullName evidence="5">Class F sortase</fullName>
    </recommendedName>
</protein>
<feature type="compositionally biased region" description="Low complexity" evidence="2">
    <location>
        <begin position="261"/>
        <end position="270"/>
    </location>
</feature>
<keyword evidence="4" id="KW-1185">Reference proteome</keyword>
<dbReference type="InterPro" id="IPR023365">
    <property type="entry name" value="Sortase_dom-sf"/>
</dbReference>
<accession>A0ABP6M0I5</accession>
<evidence type="ECO:0008006" key="5">
    <source>
        <dbReference type="Google" id="ProtNLM"/>
    </source>
</evidence>
<dbReference type="Proteomes" id="UP001501532">
    <property type="component" value="Unassembled WGS sequence"/>
</dbReference>
<dbReference type="EMBL" id="BAAAUF010000068">
    <property type="protein sequence ID" value="GAA3070525.1"/>
    <property type="molecule type" value="Genomic_DNA"/>
</dbReference>
<comment type="caution">
    <text evidence="3">The sequence shown here is derived from an EMBL/GenBank/DDBJ whole genome shotgun (WGS) entry which is preliminary data.</text>
</comment>
<reference evidence="4" key="1">
    <citation type="journal article" date="2019" name="Int. J. Syst. Evol. Microbiol.">
        <title>The Global Catalogue of Microorganisms (GCM) 10K type strain sequencing project: providing services to taxonomists for standard genome sequencing and annotation.</title>
        <authorList>
            <consortium name="The Broad Institute Genomics Platform"/>
            <consortium name="The Broad Institute Genome Sequencing Center for Infectious Disease"/>
            <person name="Wu L."/>
            <person name="Ma J."/>
        </authorList>
    </citation>
    <scope>NUCLEOTIDE SEQUENCE [LARGE SCALE GENOMIC DNA]</scope>
    <source>
        <strain evidence="4">JCM 9091</strain>
    </source>
</reference>
<dbReference type="RefSeq" id="WP_308283720.1">
    <property type="nucleotide sequence ID" value="NZ_BAAAUF010000068.1"/>
</dbReference>
<dbReference type="InterPro" id="IPR042001">
    <property type="entry name" value="Sortase_F"/>
</dbReference>
<proteinExistence type="predicted"/>
<gene>
    <name evidence="3" type="ORF">GCM10010448_61880</name>
</gene>
<dbReference type="InterPro" id="IPR005754">
    <property type="entry name" value="Sortase"/>
</dbReference>
<evidence type="ECO:0000313" key="3">
    <source>
        <dbReference type="EMBL" id="GAA3070525.1"/>
    </source>
</evidence>
<evidence type="ECO:0000313" key="4">
    <source>
        <dbReference type="Proteomes" id="UP001501532"/>
    </source>
</evidence>
<dbReference type="SUPFAM" id="SSF63817">
    <property type="entry name" value="Sortase"/>
    <property type="match status" value="1"/>
</dbReference>
<dbReference type="Pfam" id="PF04203">
    <property type="entry name" value="Sortase"/>
    <property type="match status" value="1"/>
</dbReference>
<name>A0ABP6M0I5_9ACTN</name>
<feature type="region of interest" description="Disordered" evidence="2">
    <location>
        <begin position="43"/>
        <end position="83"/>
    </location>
</feature>
<organism evidence="3 4">
    <name type="scientific">Streptomyces glomeratus</name>
    <dbReference type="NCBI Taxonomy" id="284452"/>
    <lineage>
        <taxon>Bacteria</taxon>
        <taxon>Bacillati</taxon>
        <taxon>Actinomycetota</taxon>
        <taxon>Actinomycetes</taxon>
        <taxon>Kitasatosporales</taxon>
        <taxon>Streptomycetaceae</taxon>
        <taxon>Streptomyces</taxon>
    </lineage>
</organism>
<evidence type="ECO:0000256" key="2">
    <source>
        <dbReference type="SAM" id="MobiDB-lite"/>
    </source>
</evidence>
<feature type="region of interest" description="Disordered" evidence="2">
    <location>
        <begin position="247"/>
        <end position="270"/>
    </location>
</feature>
<dbReference type="Gene3D" id="2.40.260.10">
    <property type="entry name" value="Sortase"/>
    <property type="match status" value="1"/>
</dbReference>